<dbReference type="PANTHER" id="PTHR30627:SF2">
    <property type="entry name" value="PEPTIDOGLYCAN D,D-TRANSPEPTIDASE MRDA"/>
    <property type="match status" value="1"/>
</dbReference>
<reference evidence="2" key="1">
    <citation type="submission" date="2020-10" db="EMBL/GenBank/DDBJ databases">
        <authorList>
            <person name="Gilroy R."/>
        </authorList>
    </citation>
    <scope>NUCLEOTIDE SEQUENCE</scope>
    <source>
        <strain evidence="2">11300</strain>
    </source>
</reference>
<dbReference type="GO" id="GO:0071555">
    <property type="term" value="P:cell wall organization"/>
    <property type="evidence" value="ECO:0007669"/>
    <property type="project" value="TreeGrafter"/>
</dbReference>
<feature type="non-terminal residue" evidence="2">
    <location>
        <position position="223"/>
    </location>
</feature>
<proteinExistence type="predicted"/>
<sequence>MKKMEGRAVLCLILAAALMIGLVVFIARLAVDGDQWASFYANQHVYYEGKLAVGSVYDRNGVVLLQNDGEGPHYNDDSGIRRGTAHVVGDENMNVSTAVNYVFKSQIIGYNFITGTNGFLLGDNRELDLTIDAEISKTAYNALNGRDGFVGVYNWRTGEIICMVSNPGFDPADPPASSEAESGTFINKVISGAATPGSTFKLVTTKAALENIPDIDNWTFTCT</sequence>
<dbReference type="InterPro" id="IPR012338">
    <property type="entry name" value="Beta-lactam/transpept-like"/>
</dbReference>
<evidence type="ECO:0000313" key="3">
    <source>
        <dbReference type="Proteomes" id="UP000824091"/>
    </source>
</evidence>
<organism evidence="2 3">
    <name type="scientific">Candidatus Fimisoma avicola</name>
    <dbReference type="NCBI Taxonomy" id="2840826"/>
    <lineage>
        <taxon>Bacteria</taxon>
        <taxon>Bacillati</taxon>
        <taxon>Bacillota</taxon>
        <taxon>Clostridia</taxon>
        <taxon>Eubacteriales</taxon>
        <taxon>Candidatus Fimisoma</taxon>
    </lineage>
</organism>
<name>A0A9D1I299_9FIRM</name>
<evidence type="ECO:0000259" key="1">
    <source>
        <dbReference type="Pfam" id="PF00905"/>
    </source>
</evidence>
<comment type="caution">
    <text evidence="2">The sequence shown here is derived from an EMBL/GenBank/DDBJ whole genome shotgun (WGS) entry which is preliminary data.</text>
</comment>
<dbReference type="AlphaFoldDB" id="A0A9D1I299"/>
<accession>A0A9D1I299</accession>
<dbReference type="InterPro" id="IPR050515">
    <property type="entry name" value="Beta-lactam/transpept"/>
</dbReference>
<dbReference type="Pfam" id="PF00905">
    <property type="entry name" value="Transpeptidase"/>
    <property type="match status" value="1"/>
</dbReference>
<dbReference type="InterPro" id="IPR001460">
    <property type="entry name" value="PCN-bd_Tpept"/>
</dbReference>
<dbReference type="GO" id="GO:0008658">
    <property type="term" value="F:penicillin binding"/>
    <property type="evidence" value="ECO:0007669"/>
    <property type="project" value="InterPro"/>
</dbReference>
<reference evidence="2" key="2">
    <citation type="journal article" date="2021" name="PeerJ">
        <title>Extensive microbial diversity within the chicken gut microbiome revealed by metagenomics and culture.</title>
        <authorList>
            <person name="Gilroy R."/>
            <person name="Ravi A."/>
            <person name="Getino M."/>
            <person name="Pursley I."/>
            <person name="Horton D.L."/>
            <person name="Alikhan N.F."/>
            <person name="Baker D."/>
            <person name="Gharbi K."/>
            <person name="Hall N."/>
            <person name="Watson M."/>
            <person name="Adriaenssens E.M."/>
            <person name="Foster-Nyarko E."/>
            <person name="Jarju S."/>
            <person name="Secka A."/>
            <person name="Antonio M."/>
            <person name="Oren A."/>
            <person name="Chaudhuri R.R."/>
            <person name="La Ragione R."/>
            <person name="Hildebrand F."/>
            <person name="Pallen M.J."/>
        </authorList>
    </citation>
    <scope>NUCLEOTIDE SEQUENCE</scope>
    <source>
        <strain evidence="2">11300</strain>
    </source>
</reference>
<dbReference type="PANTHER" id="PTHR30627">
    <property type="entry name" value="PEPTIDOGLYCAN D,D-TRANSPEPTIDASE"/>
    <property type="match status" value="1"/>
</dbReference>
<dbReference type="GO" id="GO:0071972">
    <property type="term" value="F:peptidoglycan L,D-transpeptidase activity"/>
    <property type="evidence" value="ECO:0007669"/>
    <property type="project" value="TreeGrafter"/>
</dbReference>
<dbReference type="GO" id="GO:0005886">
    <property type="term" value="C:plasma membrane"/>
    <property type="evidence" value="ECO:0007669"/>
    <property type="project" value="TreeGrafter"/>
</dbReference>
<dbReference type="EMBL" id="DVMO01000016">
    <property type="protein sequence ID" value="HIU26953.1"/>
    <property type="molecule type" value="Genomic_DNA"/>
</dbReference>
<dbReference type="SUPFAM" id="SSF56601">
    <property type="entry name" value="beta-lactamase/transpeptidase-like"/>
    <property type="match status" value="1"/>
</dbReference>
<protein>
    <submittedName>
        <fullName evidence="2">Penicillin-binding protein</fullName>
    </submittedName>
</protein>
<dbReference type="Proteomes" id="UP000824091">
    <property type="component" value="Unassembled WGS sequence"/>
</dbReference>
<dbReference type="Gene3D" id="3.90.1310.10">
    <property type="entry name" value="Penicillin-binding protein 2a (Domain 2)"/>
    <property type="match status" value="1"/>
</dbReference>
<dbReference type="Gene3D" id="3.40.710.10">
    <property type="entry name" value="DD-peptidase/beta-lactamase superfamily"/>
    <property type="match status" value="1"/>
</dbReference>
<evidence type="ECO:0000313" key="2">
    <source>
        <dbReference type="EMBL" id="HIU26953.1"/>
    </source>
</evidence>
<feature type="domain" description="Penicillin-binding protein transpeptidase" evidence="1">
    <location>
        <begin position="148"/>
        <end position="211"/>
    </location>
</feature>
<gene>
    <name evidence="2" type="ORF">IAD16_01050</name>
</gene>